<dbReference type="EMBL" id="JBHTAB010000011">
    <property type="protein sequence ID" value="MFC7131065.1"/>
    <property type="molecule type" value="Genomic_DNA"/>
</dbReference>
<dbReference type="Proteomes" id="UP001596460">
    <property type="component" value="Unassembled WGS sequence"/>
</dbReference>
<organism evidence="1 2">
    <name type="scientific">Haloferax chudinovii</name>
    <dbReference type="NCBI Taxonomy" id="1109010"/>
    <lineage>
        <taxon>Archaea</taxon>
        <taxon>Methanobacteriati</taxon>
        <taxon>Methanobacteriota</taxon>
        <taxon>Stenosarchaea group</taxon>
        <taxon>Halobacteria</taxon>
        <taxon>Halobacteriales</taxon>
        <taxon>Haloferacaceae</taxon>
        <taxon>Haloferax</taxon>
    </lineage>
</organism>
<keyword evidence="2" id="KW-1185">Reference proteome</keyword>
<proteinExistence type="predicted"/>
<dbReference type="AlphaFoldDB" id="A0ABD5XPG6"/>
<evidence type="ECO:0000313" key="2">
    <source>
        <dbReference type="Proteomes" id="UP001596460"/>
    </source>
</evidence>
<gene>
    <name evidence="1" type="ORF">ACFQI8_16975</name>
</gene>
<dbReference type="InterPro" id="IPR035093">
    <property type="entry name" value="RelE/ParE_toxin_dom_sf"/>
</dbReference>
<evidence type="ECO:0000313" key="1">
    <source>
        <dbReference type="EMBL" id="MFC7131065.1"/>
    </source>
</evidence>
<reference evidence="1 2" key="1">
    <citation type="journal article" date="2019" name="Int. J. Syst. Evol. Microbiol.">
        <title>The Global Catalogue of Microorganisms (GCM) 10K type strain sequencing project: providing services to taxonomists for standard genome sequencing and annotation.</title>
        <authorList>
            <consortium name="The Broad Institute Genomics Platform"/>
            <consortium name="The Broad Institute Genome Sequencing Center for Infectious Disease"/>
            <person name="Wu L."/>
            <person name="Ma J."/>
        </authorList>
    </citation>
    <scope>NUCLEOTIDE SEQUENCE [LARGE SCALE GENOMIC DNA]</scope>
    <source>
        <strain evidence="1 2">DSM 26526</strain>
    </source>
</reference>
<sequence>MPEDDYAVLLLDQPREFLSVADEKTTRICKEKLGYLSETPYPGRGRGHKEQLPIDGRRDRFRMHVSRSYTAMYTVLEEDREVRVLEILPIDDAHERYGF</sequence>
<name>A0ABD5XPG6_9EURY</name>
<dbReference type="SUPFAM" id="SSF143011">
    <property type="entry name" value="RelE-like"/>
    <property type="match status" value="1"/>
</dbReference>
<dbReference type="RefSeq" id="WP_390246879.1">
    <property type="nucleotide sequence ID" value="NZ_JBHTAB010000011.1"/>
</dbReference>
<protein>
    <submittedName>
        <fullName evidence="1">Type II toxin-antitoxin system RelE/ParE family toxin</fullName>
    </submittedName>
</protein>
<accession>A0ABD5XPG6</accession>
<comment type="caution">
    <text evidence="1">The sequence shown here is derived from an EMBL/GenBank/DDBJ whole genome shotgun (WGS) entry which is preliminary data.</text>
</comment>